<dbReference type="CDD" id="cd03449">
    <property type="entry name" value="R_hydratase"/>
    <property type="match status" value="1"/>
</dbReference>
<dbReference type="InterPro" id="IPR029069">
    <property type="entry name" value="HotDog_dom_sf"/>
</dbReference>
<comment type="caution">
    <text evidence="2">The sequence shown here is derived from an EMBL/GenBank/DDBJ whole genome shotgun (WGS) entry which is preliminary data.</text>
</comment>
<dbReference type="Gene3D" id="3.10.129.10">
    <property type="entry name" value="Hotdog Thioesterase"/>
    <property type="match status" value="1"/>
</dbReference>
<dbReference type="GO" id="GO:0019171">
    <property type="term" value="F:(3R)-hydroxyacyl-[acyl-carrier-protein] dehydratase activity"/>
    <property type="evidence" value="ECO:0007669"/>
    <property type="project" value="TreeGrafter"/>
</dbReference>
<dbReference type="EMBL" id="JNBS01002623">
    <property type="protein sequence ID" value="OQR89965.1"/>
    <property type="molecule type" value="Genomic_DNA"/>
</dbReference>
<dbReference type="PANTHER" id="PTHR43437">
    <property type="entry name" value="HYDROXYACYL-THIOESTER DEHYDRATASE TYPE 2, MITOCHONDRIAL-RELATED"/>
    <property type="match status" value="1"/>
</dbReference>
<dbReference type="Pfam" id="PF01575">
    <property type="entry name" value="MaoC_dehydratas"/>
    <property type="match status" value="1"/>
</dbReference>
<organism evidence="2 3">
    <name type="scientific">Thraustotheca clavata</name>
    <dbReference type="NCBI Taxonomy" id="74557"/>
    <lineage>
        <taxon>Eukaryota</taxon>
        <taxon>Sar</taxon>
        <taxon>Stramenopiles</taxon>
        <taxon>Oomycota</taxon>
        <taxon>Saprolegniomycetes</taxon>
        <taxon>Saprolegniales</taxon>
        <taxon>Achlyaceae</taxon>
        <taxon>Thraustotheca</taxon>
    </lineage>
</organism>
<dbReference type="GO" id="GO:0005739">
    <property type="term" value="C:mitochondrion"/>
    <property type="evidence" value="ECO:0007669"/>
    <property type="project" value="TreeGrafter"/>
</dbReference>
<dbReference type="GO" id="GO:0006633">
    <property type="term" value="P:fatty acid biosynthetic process"/>
    <property type="evidence" value="ECO:0007669"/>
    <property type="project" value="TreeGrafter"/>
</dbReference>
<accession>A0A1V9YW60</accession>
<evidence type="ECO:0000259" key="1">
    <source>
        <dbReference type="Pfam" id="PF01575"/>
    </source>
</evidence>
<dbReference type="InterPro" id="IPR002539">
    <property type="entry name" value="MaoC-like_dom"/>
</dbReference>
<evidence type="ECO:0000313" key="2">
    <source>
        <dbReference type="EMBL" id="OQR89965.1"/>
    </source>
</evidence>
<name>A0A1V9YW60_9STRA</name>
<keyword evidence="3" id="KW-1185">Reference proteome</keyword>
<protein>
    <submittedName>
        <fullName evidence="2">MaoClike domain containing protein</fullName>
    </submittedName>
</protein>
<dbReference type="PANTHER" id="PTHR43437:SF3">
    <property type="entry name" value="HYDROXYACYL-THIOESTER DEHYDRATASE TYPE 2, MITOCHONDRIAL"/>
    <property type="match status" value="1"/>
</dbReference>
<dbReference type="InterPro" id="IPR050965">
    <property type="entry name" value="UPF0336/Enoyl-CoA_hydratase"/>
</dbReference>
<dbReference type="OrthoDB" id="3592703at2759"/>
<sequence length="151" mass="16893">MYRWQRRSIHVLGGLTKVPKGELPAVGTCAEIHHTFTSNDVENFAQLTGDTNPLHLDPIFCTKTQFKKPIVHGILCTSLFPTIFGATLPGSIYVSQSIRFKKPIYVNEPLQIRIEVTQVKERMRLVICNTECFNAQGEVAITGQANVLLPK</sequence>
<dbReference type="STRING" id="74557.A0A1V9YW60"/>
<dbReference type="Proteomes" id="UP000243217">
    <property type="component" value="Unassembled WGS sequence"/>
</dbReference>
<reference evidence="2 3" key="1">
    <citation type="journal article" date="2014" name="Genome Biol. Evol.">
        <title>The secreted proteins of Achlya hypogyna and Thraustotheca clavata identify the ancestral oomycete secretome and reveal gene acquisitions by horizontal gene transfer.</title>
        <authorList>
            <person name="Misner I."/>
            <person name="Blouin N."/>
            <person name="Leonard G."/>
            <person name="Richards T.A."/>
            <person name="Lane C.E."/>
        </authorList>
    </citation>
    <scope>NUCLEOTIDE SEQUENCE [LARGE SCALE GENOMIC DNA]</scope>
    <source>
        <strain evidence="2 3">ATCC 34112</strain>
    </source>
</reference>
<proteinExistence type="predicted"/>
<dbReference type="SUPFAM" id="SSF54637">
    <property type="entry name" value="Thioesterase/thiol ester dehydrase-isomerase"/>
    <property type="match status" value="1"/>
</dbReference>
<feature type="domain" description="MaoC-like" evidence="1">
    <location>
        <begin position="32"/>
        <end position="122"/>
    </location>
</feature>
<evidence type="ECO:0000313" key="3">
    <source>
        <dbReference type="Proteomes" id="UP000243217"/>
    </source>
</evidence>
<dbReference type="AlphaFoldDB" id="A0A1V9YW60"/>
<gene>
    <name evidence="2" type="ORF">THRCLA_09494</name>
</gene>